<evidence type="ECO:0000313" key="10">
    <source>
        <dbReference type="EMBL" id="TKR62710.1"/>
    </source>
</evidence>
<dbReference type="SUPFAM" id="SSF55729">
    <property type="entry name" value="Acyl-CoA N-acyltransferases (Nat)"/>
    <property type="match status" value="2"/>
</dbReference>
<accession>A0A4U5M1Z9</accession>
<protein>
    <recommendedName>
        <fullName evidence="2 5">Glycylpeptide N-tetradecanoyltransferase</fullName>
        <ecNumber evidence="2 5">2.3.1.97</ecNumber>
    </recommendedName>
</protein>
<dbReference type="GO" id="GO:0005737">
    <property type="term" value="C:cytoplasm"/>
    <property type="evidence" value="ECO:0007669"/>
    <property type="project" value="TreeGrafter"/>
</dbReference>
<comment type="function">
    <text evidence="5">Adds a myristoyl group to the N-terminal glycine residue of certain cellular proteins.</text>
</comment>
<feature type="domain" description="Glycylpeptide N-tetradecanoyltransferase C-terminal" evidence="9">
    <location>
        <begin position="231"/>
        <end position="413"/>
    </location>
</feature>
<evidence type="ECO:0000259" key="8">
    <source>
        <dbReference type="Pfam" id="PF01233"/>
    </source>
</evidence>
<evidence type="ECO:0000256" key="4">
    <source>
        <dbReference type="ARBA" id="ARBA00023315"/>
    </source>
</evidence>
<keyword evidence="11" id="KW-1185">Reference proteome</keyword>
<dbReference type="Gene3D" id="3.40.630.170">
    <property type="match status" value="1"/>
</dbReference>
<dbReference type="PANTHER" id="PTHR11377:SF5">
    <property type="entry name" value="GLYCYLPEPTIDE N-TETRADECANOYLTRANSFERASE"/>
    <property type="match status" value="1"/>
</dbReference>
<organism evidence="10 11">
    <name type="scientific">Steinernema carpocapsae</name>
    <name type="common">Entomopathogenic nematode</name>
    <dbReference type="NCBI Taxonomy" id="34508"/>
    <lineage>
        <taxon>Eukaryota</taxon>
        <taxon>Metazoa</taxon>
        <taxon>Ecdysozoa</taxon>
        <taxon>Nematoda</taxon>
        <taxon>Chromadorea</taxon>
        <taxon>Rhabditida</taxon>
        <taxon>Tylenchina</taxon>
        <taxon>Panagrolaimomorpha</taxon>
        <taxon>Strongyloidoidea</taxon>
        <taxon>Steinernematidae</taxon>
        <taxon>Steinernema</taxon>
    </lineage>
</organism>
<evidence type="ECO:0000256" key="6">
    <source>
        <dbReference type="RuleBase" id="RU004178"/>
    </source>
</evidence>
<reference evidence="10 11" key="1">
    <citation type="journal article" date="2015" name="Genome Biol.">
        <title>Comparative genomics of Steinernema reveals deeply conserved gene regulatory networks.</title>
        <authorList>
            <person name="Dillman A.R."/>
            <person name="Macchietto M."/>
            <person name="Porter C.F."/>
            <person name="Rogers A."/>
            <person name="Williams B."/>
            <person name="Antoshechkin I."/>
            <person name="Lee M.M."/>
            <person name="Goodwin Z."/>
            <person name="Lu X."/>
            <person name="Lewis E.E."/>
            <person name="Goodrich-Blair H."/>
            <person name="Stock S.P."/>
            <person name="Adams B.J."/>
            <person name="Sternberg P.W."/>
            <person name="Mortazavi A."/>
        </authorList>
    </citation>
    <scope>NUCLEOTIDE SEQUENCE [LARGE SCALE GENOMIC DNA]</scope>
    <source>
        <strain evidence="10 11">ALL</strain>
    </source>
</reference>
<dbReference type="AlphaFoldDB" id="A0A4U5M1Z9"/>
<feature type="domain" description="Glycylpeptide N-tetradecanoyltransferase N-terminal" evidence="8">
    <location>
        <begin position="55"/>
        <end position="217"/>
    </location>
</feature>
<dbReference type="PROSITE" id="PS00975">
    <property type="entry name" value="NMT_1"/>
    <property type="match status" value="1"/>
</dbReference>
<sequence length="419" mass="48523">MTEHNNAIKDLIAQVNLLRTEEAKSNEEFNFPQHEFWNTQPVPELGEVIKENTAIQLDIDPESVRAEPYSLPANFVWNNVDVDKQEELNELYELLNQNYVGDGNETSRLNYSRDFLNWALTPPGHQKHYHFGVRVASKADKKGRLVGFIAGVPATIRVYDKTVKMLEINFLCVHKKLRSKRLTPVLIKELTRRANRDGIFQAAYTAGIVIPKPIAECRFYHRQLDVKKLVECQFSILKNNETLARRIKLNQLPVETSFMNLKPLDESHLDSALELLTTYLNQFKLTQIFTREEFAHNFLPRDNVIYSFVVETSGKVTDFISFYSLPTNLIGHKKHKEVRGAYSYYNVATSVPPKDLIQDALILAKQESFDVYNALNLMEFDTEFLEELKFLKGSGYLQYYLYNWKCPDMQPEEVGLVLQ</sequence>
<evidence type="ECO:0000256" key="5">
    <source>
        <dbReference type="RuleBase" id="RU000586"/>
    </source>
</evidence>
<dbReference type="Proteomes" id="UP000298663">
    <property type="component" value="Unassembled WGS sequence"/>
</dbReference>
<evidence type="ECO:0000256" key="1">
    <source>
        <dbReference type="ARBA" id="ARBA00009469"/>
    </source>
</evidence>
<dbReference type="FunFam" id="3.40.630.170:FF:000003">
    <property type="entry name" value="Glycylpeptide N-tetradecanoyltransferase"/>
    <property type="match status" value="1"/>
</dbReference>
<comment type="catalytic activity">
    <reaction evidence="5">
        <text>N-terminal glycyl-[protein] + tetradecanoyl-CoA = N-tetradecanoylglycyl-[protein] + CoA + H(+)</text>
        <dbReference type="Rhea" id="RHEA:15521"/>
        <dbReference type="Rhea" id="RHEA-COMP:12666"/>
        <dbReference type="Rhea" id="RHEA-COMP:12667"/>
        <dbReference type="ChEBI" id="CHEBI:15378"/>
        <dbReference type="ChEBI" id="CHEBI:57287"/>
        <dbReference type="ChEBI" id="CHEBI:57385"/>
        <dbReference type="ChEBI" id="CHEBI:64723"/>
        <dbReference type="ChEBI" id="CHEBI:133050"/>
        <dbReference type="EC" id="2.3.1.97"/>
    </reaction>
</comment>
<dbReference type="InterPro" id="IPR022676">
    <property type="entry name" value="NMT_N"/>
</dbReference>
<feature type="coiled-coil region" evidence="7">
    <location>
        <begin position="1"/>
        <end position="28"/>
    </location>
</feature>
<gene>
    <name evidence="10" type="ORF">L596_026631</name>
</gene>
<dbReference type="STRING" id="34508.A0A4U5M1Z9"/>
<evidence type="ECO:0000256" key="3">
    <source>
        <dbReference type="ARBA" id="ARBA00022679"/>
    </source>
</evidence>
<proteinExistence type="inferred from homology"/>
<comment type="similarity">
    <text evidence="1 6">Belongs to the NMT family.</text>
</comment>
<reference evidence="10 11" key="2">
    <citation type="journal article" date="2019" name="G3 (Bethesda)">
        <title>Hybrid Assembly of the Genome of the Entomopathogenic Nematode Steinernema carpocapsae Identifies the X-Chromosome.</title>
        <authorList>
            <person name="Serra L."/>
            <person name="Macchietto M."/>
            <person name="Macias-Munoz A."/>
            <person name="McGill C.J."/>
            <person name="Rodriguez I.M."/>
            <person name="Rodriguez B."/>
            <person name="Murad R."/>
            <person name="Mortazavi A."/>
        </authorList>
    </citation>
    <scope>NUCLEOTIDE SEQUENCE [LARGE SCALE GENOMIC DNA]</scope>
    <source>
        <strain evidence="10 11">ALL</strain>
    </source>
</reference>
<dbReference type="Pfam" id="PF02799">
    <property type="entry name" value="NMT_C"/>
    <property type="match status" value="1"/>
</dbReference>
<evidence type="ECO:0000256" key="2">
    <source>
        <dbReference type="ARBA" id="ARBA00012923"/>
    </source>
</evidence>
<evidence type="ECO:0000313" key="11">
    <source>
        <dbReference type="Proteomes" id="UP000298663"/>
    </source>
</evidence>
<dbReference type="InterPro" id="IPR022678">
    <property type="entry name" value="NMT_CS"/>
</dbReference>
<dbReference type="GO" id="GO:0004379">
    <property type="term" value="F:glycylpeptide N-tetradecanoyltransferase activity"/>
    <property type="evidence" value="ECO:0007669"/>
    <property type="project" value="UniProtKB-EC"/>
</dbReference>
<dbReference type="InterPro" id="IPR000903">
    <property type="entry name" value="NMT"/>
</dbReference>
<dbReference type="PANTHER" id="PTHR11377">
    <property type="entry name" value="N-MYRISTOYL TRANSFERASE"/>
    <property type="match status" value="1"/>
</dbReference>
<dbReference type="EC" id="2.3.1.97" evidence="2 5"/>
<dbReference type="EMBL" id="AZBU02000010">
    <property type="protein sequence ID" value="TKR62710.1"/>
    <property type="molecule type" value="Genomic_DNA"/>
</dbReference>
<dbReference type="PIRSF" id="PIRSF015892">
    <property type="entry name" value="N-myristl_transf"/>
    <property type="match status" value="1"/>
</dbReference>
<comment type="caution">
    <text evidence="10">The sequence shown here is derived from an EMBL/GenBank/DDBJ whole genome shotgun (WGS) entry which is preliminary data.</text>
</comment>
<dbReference type="InterPro" id="IPR022677">
    <property type="entry name" value="NMT_C"/>
</dbReference>
<evidence type="ECO:0000259" key="9">
    <source>
        <dbReference type="Pfam" id="PF02799"/>
    </source>
</evidence>
<keyword evidence="7" id="KW-0175">Coiled coil</keyword>
<evidence type="ECO:0000256" key="7">
    <source>
        <dbReference type="SAM" id="Coils"/>
    </source>
</evidence>
<dbReference type="Pfam" id="PF01233">
    <property type="entry name" value="NMT"/>
    <property type="match status" value="1"/>
</dbReference>
<name>A0A4U5M1Z9_STECR</name>
<dbReference type="OrthoDB" id="60315at2759"/>
<dbReference type="InterPro" id="IPR016181">
    <property type="entry name" value="Acyl_CoA_acyltransferase"/>
</dbReference>
<keyword evidence="3 5" id="KW-0808">Transferase</keyword>
<keyword evidence="4 5" id="KW-0012">Acyltransferase</keyword>